<dbReference type="EMBL" id="UASS01000006">
    <property type="protein sequence ID" value="SPX60117.1"/>
    <property type="molecule type" value="Genomic_DNA"/>
</dbReference>
<reference evidence="1 2" key="1">
    <citation type="submission" date="2018-06" db="EMBL/GenBank/DDBJ databases">
        <authorList>
            <consortium name="Pathogen Informatics"/>
            <person name="Doyle S."/>
        </authorList>
    </citation>
    <scope>NUCLEOTIDE SEQUENCE [LARGE SCALE GENOMIC DNA]</scope>
    <source>
        <strain evidence="1 2">NCTC12022</strain>
    </source>
</reference>
<sequence>MLVTLFFKQETIVSSKETSAPQQLKPIAALSLKQNKAANCQGSIAFFNKEPQAFIKKFKQV</sequence>
<evidence type="ECO:0000313" key="2">
    <source>
        <dbReference type="Proteomes" id="UP000251942"/>
    </source>
</evidence>
<proteinExistence type="predicted"/>
<protein>
    <submittedName>
        <fullName evidence="1">Uncharacterized protein</fullName>
    </submittedName>
</protein>
<organism evidence="1 2">
    <name type="scientific">Legionella feeleii</name>
    <dbReference type="NCBI Taxonomy" id="453"/>
    <lineage>
        <taxon>Bacteria</taxon>
        <taxon>Pseudomonadati</taxon>
        <taxon>Pseudomonadota</taxon>
        <taxon>Gammaproteobacteria</taxon>
        <taxon>Legionellales</taxon>
        <taxon>Legionellaceae</taxon>
        <taxon>Legionella</taxon>
    </lineage>
</organism>
<dbReference type="Proteomes" id="UP000251942">
    <property type="component" value="Unassembled WGS sequence"/>
</dbReference>
<gene>
    <name evidence="1" type="ORF">NCTC12022_00833</name>
</gene>
<evidence type="ECO:0000313" key="1">
    <source>
        <dbReference type="EMBL" id="SPX60117.1"/>
    </source>
</evidence>
<name>A0A2X1QPI2_9GAMM</name>
<accession>A0A2X1QPI2</accession>
<dbReference type="AlphaFoldDB" id="A0A2X1QPI2"/>